<dbReference type="AlphaFoldDB" id="A0A7J7K046"/>
<dbReference type="GO" id="GO:0016567">
    <property type="term" value="P:protein ubiquitination"/>
    <property type="evidence" value="ECO:0007669"/>
    <property type="project" value="TreeGrafter"/>
</dbReference>
<evidence type="ECO:0000256" key="11">
    <source>
        <dbReference type="SAM" id="Phobius"/>
    </source>
</evidence>
<proteinExistence type="predicted"/>
<evidence type="ECO:0000256" key="2">
    <source>
        <dbReference type="ARBA" id="ARBA00004906"/>
    </source>
</evidence>
<dbReference type="PANTHER" id="PTHR15067">
    <property type="entry name" value="E3 UBIQUITIN-PROTEIN LIGASE RNF8"/>
    <property type="match status" value="1"/>
</dbReference>
<evidence type="ECO:0000259" key="12">
    <source>
        <dbReference type="Pfam" id="PF25563"/>
    </source>
</evidence>
<reference evidence="13" key="1">
    <citation type="submission" date="2020-06" db="EMBL/GenBank/DDBJ databases">
        <title>Draft genome of Bugula neritina, a colonial animal packing powerful symbionts and potential medicines.</title>
        <authorList>
            <person name="Rayko M."/>
        </authorList>
    </citation>
    <scope>NUCLEOTIDE SEQUENCE [LARGE SCALE GENOMIC DNA]</scope>
    <source>
        <strain evidence="13">Kwan_BN1</strain>
    </source>
</reference>
<evidence type="ECO:0000256" key="5">
    <source>
        <dbReference type="ARBA" id="ARBA00022723"/>
    </source>
</evidence>
<evidence type="ECO:0000256" key="7">
    <source>
        <dbReference type="ARBA" id="ARBA00022833"/>
    </source>
</evidence>
<dbReference type="GO" id="GO:0005829">
    <property type="term" value="C:cytosol"/>
    <property type="evidence" value="ECO:0007669"/>
    <property type="project" value="TreeGrafter"/>
</dbReference>
<gene>
    <name evidence="13" type="ORF">EB796_010177</name>
</gene>
<feature type="region of interest" description="Disordered" evidence="10">
    <location>
        <begin position="389"/>
        <end position="408"/>
    </location>
</feature>
<keyword evidence="8 11" id="KW-1133">Transmembrane helix</keyword>
<name>A0A7J7K046_BUGNE</name>
<dbReference type="GO" id="GO:0008270">
    <property type="term" value="F:zinc ion binding"/>
    <property type="evidence" value="ECO:0007669"/>
    <property type="project" value="UniProtKB-KW"/>
</dbReference>
<evidence type="ECO:0000256" key="6">
    <source>
        <dbReference type="ARBA" id="ARBA00022771"/>
    </source>
</evidence>
<evidence type="ECO:0000256" key="4">
    <source>
        <dbReference type="ARBA" id="ARBA00022692"/>
    </source>
</evidence>
<comment type="caution">
    <text evidence="13">The sequence shown here is derived from an EMBL/GenBank/DDBJ whole genome shotgun (WGS) entry which is preliminary data.</text>
</comment>
<keyword evidence="9 11" id="KW-0472">Membrane</keyword>
<keyword evidence="3" id="KW-0808">Transferase</keyword>
<feature type="region of interest" description="Disordered" evidence="10">
    <location>
        <begin position="420"/>
        <end position="443"/>
    </location>
</feature>
<sequence length="443" mass="51025">MPPTLFDRIPFATLQNFVLFSFVGFGSCIFFAWSHAKDYMIESMNSTKNFTELEYNLIFNSLTFSQYTRYLIMAVTSQFWTILTLINMCCCILALIGKGIQLIVFGTLRVSELQQLRERFWNFVFYKFIFIFGILNVQYMSDALMWTAWFTLLCSLQMLAQLCKYRFEYLSCSPATPKAHHIKLISLLTIILLLSFCLIAASITTAIHTDWNIFFFMVAECLLLTVKTSYVLTKSWLAQDISCPTCRVSLSEQKTRNLTEDEEVIRQMDDNNDAMVRHRDRPVRQDDEGIQNHFFEFDATQYVSWLPRFSVAVTRLTGRQPVQLNSMTNGSDDSSEYESDSEENVESVTEEANPTPVHTETGNSNPQLHTNTPYEDYPASSATDIQDNQELFPEDPNDRHQLLQGRKSEMQNVGLLRYYAQNRNEASSSHASNAAETEDNKSK</sequence>
<feature type="transmembrane region" description="Helical" evidence="11">
    <location>
        <begin position="184"/>
        <end position="207"/>
    </location>
</feature>
<feature type="transmembrane region" description="Helical" evidence="11">
    <location>
        <begin position="143"/>
        <end position="163"/>
    </location>
</feature>
<organism evidence="13 14">
    <name type="scientific">Bugula neritina</name>
    <name type="common">Brown bryozoan</name>
    <name type="synonym">Sertularia neritina</name>
    <dbReference type="NCBI Taxonomy" id="10212"/>
    <lineage>
        <taxon>Eukaryota</taxon>
        <taxon>Metazoa</taxon>
        <taxon>Spiralia</taxon>
        <taxon>Lophotrochozoa</taxon>
        <taxon>Bryozoa</taxon>
        <taxon>Gymnolaemata</taxon>
        <taxon>Cheilostomatida</taxon>
        <taxon>Flustrina</taxon>
        <taxon>Buguloidea</taxon>
        <taxon>Bugulidae</taxon>
        <taxon>Bugula</taxon>
    </lineage>
</organism>
<dbReference type="PANTHER" id="PTHR15067:SF5">
    <property type="entry name" value="E3 UBIQUITIN-PROTEIN LIGASE AMFR"/>
    <property type="match status" value="1"/>
</dbReference>
<keyword evidence="4 11" id="KW-0812">Transmembrane</keyword>
<dbReference type="Proteomes" id="UP000593567">
    <property type="component" value="Unassembled WGS sequence"/>
</dbReference>
<feature type="compositionally biased region" description="Basic and acidic residues" evidence="10">
    <location>
        <begin position="396"/>
        <end position="408"/>
    </location>
</feature>
<dbReference type="GO" id="GO:0061630">
    <property type="term" value="F:ubiquitin protein ligase activity"/>
    <property type="evidence" value="ECO:0007669"/>
    <property type="project" value="TreeGrafter"/>
</dbReference>
<comment type="subcellular location">
    <subcellularLocation>
        <location evidence="1">Membrane</location>
    </subcellularLocation>
</comment>
<accession>A0A7J7K046</accession>
<feature type="domain" description="E3 ubiquitin-protein ligase synoviolin-like TPR repeats" evidence="12">
    <location>
        <begin position="73"/>
        <end position="237"/>
    </location>
</feature>
<feature type="transmembrane region" description="Helical" evidence="11">
    <location>
        <begin position="12"/>
        <end position="33"/>
    </location>
</feature>
<dbReference type="GO" id="GO:0000151">
    <property type="term" value="C:ubiquitin ligase complex"/>
    <property type="evidence" value="ECO:0007669"/>
    <property type="project" value="TreeGrafter"/>
</dbReference>
<protein>
    <recommendedName>
        <fullName evidence="12">E3 ubiquitin-protein ligase synoviolin-like TPR repeats domain-containing protein</fullName>
    </recommendedName>
</protein>
<evidence type="ECO:0000256" key="3">
    <source>
        <dbReference type="ARBA" id="ARBA00022679"/>
    </source>
</evidence>
<feature type="compositionally biased region" description="Polar residues" evidence="10">
    <location>
        <begin position="356"/>
        <end position="373"/>
    </location>
</feature>
<feature type="compositionally biased region" description="Acidic residues" evidence="10">
    <location>
        <begin position="333"/>
        <end position="349"/>
    </location>
</feature>
<keyword evidence="5" id="KW-0479">Metal-binding</keyword>
<feature type="transmembrane region" description="Helical" evidence="11">
    <location>
        <begin position="120"/>
        <end position="137"/>
    </location>
</feature>
<dbReference type="GO" id="GO:0006511">
    <property type="term" value="P:ubiquitin-dependent protein catabolic process"/>
    <property type="evidence" value="ECO:0007669"/>
    <property type="project" value="TreeGrafter"/>
</dbReference>
<dbReference type="OrthoDB" id="3824970at2759"/>
<evidence type="ECO:0000256" key="1">
    <source>
        <dbReference type="ARBA" id="ARBA00004370"/>
    </source>
</evidence>
<dbReference type="Pfam" id="PF25563">
    <property type="entry name" value="TPR_SYVN1_N"/>
    <property type="match status" value="1"/>
</dbReference>
<dbReference type="EMBL" id="VXIV02001593">
    <property type="protein sequence ID" value="KAF6031545.1"/>
    <property type="molecule type" value="Genomic_DNA"/>
</dbReference>
<comment type="pathway">
    <text evidence="2">Protein modification; protein ubiquitination.</text>
</comment>
<keyword evidence="6" id="KW-0863">Zinc-finger</keyword>
<keyword evidence="7" id="KW-0862">Zinc</keyword>
<keyword evidence="14" id="KW-1185">Reference proteome</keyword>
<evidence type="ECO:0000313" key="14">
    <source>
        <dbReference type="Proteomes" id="UP000593567"/>
    </source>
</evidence>
<evidence type="ECO:0000256" key="9">
    <source>
        <dbReference type="ARBA" id="ARBA00023136"/>
    </source>
</evidence>
<evidence type="ECO:0000313" key="13">
    <source>
        <dbReference type="EMBL" id="KAF6031545.1"/>
    </source>
</evidence>
<feature type="compositionally biased region" description="Low complexity" evidence="10">
    <location>
        <begin position="424"/>
        <end position="435"/>
    </location>
</feature>
<feature type="transmembrane region" description="Helical" evidence="11">
    <location>
        <begin position="79"/>
        <end position="108"/>
    </location>
</feature>
<dbReference type="InterPro" id="IPR057992">
    <property type="entry name" value="TPR_SYVN1_N"/>
</dbReference>
<evidence type="ECO:0000256" key="10">
    <source>
        <dbReference type="SAM" id="MobiDB-lite"/>
    </source>
</evidence>
<evidence type="ECO:0000256" key="8">
    <source>
        <dbReference type="ARBA" id="ARBA00022989"/>
    </source>
</evidence>
<feature type="region of interest" description="Disordered" evidence="10">
    <location>
        <begin position="323"/>
        <end position="381"/>
    </location>
</feature>